<protein>
    <recommendedName>
        <fullName evidence="4">Transcription regulator AsnC/Lrp ligand binding domain-containing protein</fullName>
    </recommendedName>
</protein>
<dbReference type="EMBL" id="LTAZ01000020">
    <property type="protein sequence ID" value="KYH23744.1"/>
    <property type="molecule type" value="Genomic_DNA"/>
</dbReference>
<dbReference type="Proteomes" id="UP000075321">
    <property type="component" value="Unassembled WGS sequence"/>
</dbReference>
<reference evidence="2 3" key="1">
    <citation type="submission" date="2016-02" db="EMBL/GenBank/DDBJ databases">
        <title>Genome sequence of Halalkalicoccus paucihalophilus DSM 24557.</title>
        <authorList>
            <person name="Poehlein A."/>
            <person name="Daniel R."/>
        </authorList>
    </citation>
    <scope>NUCLEOTIDE SEQUENCE [LARGE SCALE GENOMIC DNA]</scope>
    <source>
        <strain evidence="2 3">DSM 24557</strain>
    </source>
</reference>
<name>A0A151A827_9EURY</name>
<evidence type="ECO:0000256" key="1">
    <source>
        <dbReference type="SAM" id="MobiDB-lite"/>
    </source>
</evidence>
<evidence type="ECO:0008006" key="4">
    <source>
        <dbReference type="Google" id="ProtNLM"/>
    </source>
</evidence>
<evidence type="ECO:0000313" key="2">
    <source>
        <dbReference type="EMBL" id="KYH23744.1"/>
    </source>
</evidence>
<evidence type="ECO:0000313" key="3">
    <source>
        <dbReference type="Proteomes" id="UP000075321"/>
    </source>
</evidence>
<organism evidence="2 3">
    <name type="scientific">Halalkalicoccus paucihalophilus</name>
    <dbReference type="NCBI Taxonomy" id="1008153"/>
    <lineage>
        <taxon>Archaea</taxon>
        <taxon>Methanobacteriati</taxon>
        <taxon>Methanobacteriota</taxon>
        <taxon>Stenosarchaea group</taxon>
        <taxon>Halobacteria</taxon>
        <taxon>Halobacteriales</taxon>
        <taxon>Halococcaceae</taxon>
        <taxon>Halalkalicoccus</taxon>
    </lineage>
</organism>
<accession>A0A151A827</accession>
<dbReference type="PATRIC" id="fig|1008153.3.peg.4482"/>
<feature type="region of interest" description="Disordered" evidence="1">
    <location>
        <begin position="77"/>
        <end position="100"/>
    </location>
</feature>
<comment type="caution">
    <text evidence="2">The sequence shown here is derived from an EMBL/GenBank/DDBJ whole genome shotgun (WGS) entry which is preliminary data.</text>
</comment>
<proteinExistence type="predicted"/>
<gene>
    <name evidence="2" type="ORF">HAPAU_41780</name>
</gene>
<dbReference type="AlphaFoldDB" id="A0A151A827"/>
<sequence length="100" mass="11156">MDQRHQAAKDALDVGGIITVQEMVTSERNLRIEVIATSSEDLTEITRELGNLDLAIHTSEIITNTFTQPFNYFEHSRSRAEASEASEDTTIEHAPPADQE</sequence>
<keyword evidence="3" id="KW-1185">Reference proteome</keyword>